<organism evidence="1 2">
    <name type="scientific">Ascaris lumbricoides</name>
    <name type="common">Giant roundworm</name>
    <dbReference type="NCBI Taxonomy" id="6252"/>
    <lineage>
        <taxon>Eukaryota</taxon>
        <taxon>Metazoa</taxon>
        <taxon>Ecdysozoa</taxon>
        <taxon>Nematoda</taxon>
        <taxon>Chromadorea</taxon>
        <taxon>Rhabditida</taxon>
        <taxon>Spirurina</taxon>
        <taxon>Ascaridomorpha</taxon>
        <taxon>Ascaridoidea</taxon>
        <taxon>Ascarididae</taxon>
        <taxon>Ascaris</taxon>
    </lineage>
</organism>
<reference evidence="2" key="1">
    <citation type="submission" date="2017-02" db="UniProtKB">
        <authorList>
            <consortium name="WormBaseParasite"/>
        </authorList>
    </citation>
    <scope>IDENTIFICATION</scope>
</reference>
<keyword evidence="1" id="KW-1185">Reference proteome</keyword>
<protein>
    <submittedName>
        <fullName evidence="2">Uncharacterized protein</fullName>
    </submittedName>
</protein>
<proteinExistence type="predicted"/>
<sequence length="98" mass="11330">MIYSFNNAWSDFRLGIPLSISCFPSAIIVPPFQHTSLTEFFDHNDVYLGCMECNLNDYWKLQDEELGDACTIRNVFISQGAQIRNNVTSTRNDHDYDK</sequence>
<dbReference type="AlphaFoldDB" id="A0A0M3IU12"/>
<name>A0A0M3IU12_ASCLU</name>
<evidence type="ECO:0000313" key="2">
    <source>
        <dbReference type="WBParaSite" id="ALUE_0002224001-mRNA-1"/>
    </source>
</evidence>
<dbReference type="Proteomes" id="UP000036681">
    <property type="component" value="Unplaced"/>
</dbReference>
<dbReference type="WBParaSite" id="ALUE_0002224001-mRNA-1">
    <property type="protein sequence ID" value="ALUE_0002224001-mRNA-1"/>
    <property type="gene ID" value="ALUE_0002224001"/>
</dbReference>
<evidence type="ECO:0000313" key="1">
    <source>
        <dbReference type="Proteomes" id="UP000036681"/>
    </source>
</evidence>
<accession>A0A0M3IU12</accession>